<evidence type="ECO:0000256" key="5">
    <source>
        <dbReference type="SAM" id="MobiDB-lite"/>
    </source>
</evidence>
<feature type="region of interest" description="Disordered" evidence="5">
    <location>
        <begin position="407"/>
        <end position="427"/>
    </location>
</feature>
<dbReference type="InterPro" id="IPR036093">
    <property type="entry name" value="NAC_dom_sf"/>
</dbReference>
<evidence type="ECO:0000256" key="3">
    <source>
        <dbReference type="ARBA" id="ARBA00023163"/>
    </source>
</evidence>
<organism evidence="7 8">
    <name type="scientific">Ilex paraguariensis</name>
    <name type="common">yerba mate</name>
    <dbReference type="NCBI Taxonomy" id="185542"/>
    <lineage>
        <taxon>Eukaryota</taxon>
        <taxon>Viridiplantae</taxon>
        <taxon>Streptophyta</taxon>
        <taxon>Embryophyta</taxon>
        <taxon>Tracheophyta</taxon>
        <taxon>Spermatophyta</taxon>
        <taxon>Magnoliopsida</taxon>
        <taxon>eudicotyledons</taxon>
        <taxon>Gunneridae</taxon>
        <taxon>Pentapetalae</taxon>
        <taxon>asterids</taxon>
        <taxon>campanulids</taxon>
        <taxon>Aquifoliales</taxon>
        <taxon>Aquifoliaceae</taxon>
        <taxon>Ilex</taxon>
    </lineage>
</organism>
<feature type="compositionally biased region" description="Polar residues" evidence="5">
    <location>
        <begin position="407"/>
        <end position="422"/>
    </location>
</feature>
<name>A0ABC8TLZ1_9AQUA</name>
<evidence type="ECO:0000313" key="8">
    <source>
        <dbReference type="Proteomes" id="UP001642360"/>
    </source>
</evidence>
<feature type="region of interest" description="Disordered" evidence="5">
    <location>
        <begin position="222"/>
        <end position="249"/>
    </location>
</feature>
<accession>A0ABC8TLZ1</accession>
<dbReference type="Pfam" id="PF02365">
    <property type="entry name" value="NAM"/>
    <property type="match status" value="1"/>
</dbReference>
<protein>
    <recommendedName>
        <fullName evidence="6">NAC domain-containing protein</fullName>
    </recommendedName>
</protein>
<dbReference type="PROSITE" id="PS51005">
    <property type="entry name" value="NAC"/>
    <property type="match status" value="1"/>
</dbReference>
<proteinExistence type="predicted"/>
<dbReference type="Gene3D" id="2.170.150.80">
    <property type="entry name" value="NAC domain"/>
    <property type="match status" value="1"/>
</dbReference>
<dbReference type="PANTHER" id="PTHR31719:SF94">
    <property type="entry name" value="PROTEIN ATAF2"/>
    <property type="match status" value="1"/>
</dbReference>
<evidence type="ECO:0000313" key="7">
    <source>
        <dbReference type="EMBL" id="CAK9170229.1"/>
    </source>
</evidence>
<dbReference type="EMBL" id="CAUOFW020005456">
    <property type="protein sequence ID" value="CAK9170229.1"/>
    <property type="molecule type" value="Genomic_DNA"/>
</dbReference>
<dbReference type="PANTHER" id="PTHR31719">
    <property type="entry name" value="NAC TRANSCRIPTION FACTOR 56"/>
    <property type="match status" value="1"/>
</dbReference>
<keyword evidence="1" id="KW-0805">Transcription regulation</keyword>
<gene>
    <name evidence="7" type="ORF">ILEXP_LOCUS39714</name>
</gene>
<keyword evidence="2" id="KW-0238">DNA-binding</keyword>
<keyword evidence="3" id="KW-0804">Transcription</keyword>
<dbReference type="SUPFAM" id="SSF101941">
    <property type="entry name" value="NAC domain"/>
    <property type="match status" value="1"/>
</dbReference>
<evidence type="ECO:0000256" key="1">
    <source>
        <dbReference type="ARBA" id="ARBA00023015"/>
    </source>
</evidence>
<evidence type="ECO:0000256" key="4">
    <source>
        <dbReference type="ARBA" id="ARBA00023242"/>
    </source>
</evidence>
<dbReference type="AlphaFoldDB" id="A0ABC8TLZ1"/>
<comment type="caution">
    <text evidence="7">The sequence shown here is derived from an EMBL/GenBank/DDBJ whole genome shotgun (WGS) entry which is preliminary data.</text>
</comment>
<sequence>MAVNNNSHQEPEWKRYIPLGYVFHPTDREVFKYLLARVHGEPILPGLIHDTDIYQCQPSDLPGLEREAQSSFFFTLRERKYPNGKKPSRFTKDGNGYWRMTSKLNEVRELDGLLLGKKNTLVYTLKAEGEQGKGRKMDWIMQEYVLDESLGSLIQVDDVVLCKIYEKKSGKESEKSPSDRQEISVQGRLCTESSVVADHQTSLGKRKQSPVHYTVLEVGEPSCSGQWNSNPQPYEPSKKSKHSVGEPCQLPTKSSPFQVDDQFGQINNRLISQYLVYETSGLGVGKSSCEAACQLNQQQSTNQQEAFRPLSSVTPPTWEISETNSSGLMVFNHNQYIRQLPTMIDRNDPLIPPMLNHDDQYGPIAAGSRGQQIPFEESTNVGFQNNLVFSNEHDDHQQLQNNMSTIDHSSSQTCNAGGNQQLPDEFPAPPTSRCAGFYETQLGMPHEEYGFDLLSLIEDERLFIEKFFL</sequence>
<evidence type="ECO:0000259" key="6">
    <source>
        <dbReference type="PROSITE" id="PS51005"/>
    </source>
</evidence>
<keyword evidence="4" id="KW-0539">Nucleus</keyword>
<keyword evidence="8" id="KW-1185">Reference proteome</keyword>
<dbReference type="Proteomes" id="UP001642360">
    <property type="component" value="Unassembled WGS sequence"/>
</dbReference>
<feature type="compositionally biased region" description="Polar residues" evidence="5">
    <location>
        <begin position="223"/>
        <end position="232"/>
    </location>
</feature>
<feature type="domain" description="NAC" evidence="6">
    <location>
        <begin position="17"/>
        <end position="167"/>
    </location>
</feature>
<dbReference type="InterPro" id="IPR003441">
    <property type="entry name" value="NAC-dom"/>
</dbReference>
<evidence type="ECO:0000256" key="2">
    <source>
        <dbReference type="ARBA" id="ARBA00023125"/>
    </source>
</evidence>
<reference evidence="7 8" key="1">
    <citation type="submission" date="2024-02" db="EMBL/GenBank/DDBJ databases">
        <authorList>
            <person name="Vignale AGUSTIN F."/>
            <person name="Sosa J E."/>
            <person name="Modenutti C."/>
        </authorList>
    </citation>
    <scope>NUCLEOTIDE SEQUENCE [LARGE SCALE GENOMIC DNA]</scope>
</reference>
<dbReference type="GO" id="GO:0003677">
    <property type="term" value="F:DNA binding"/>
    <property type="evidence" value="ECO:0007669"/>
    <property type="project" value="UniProtKB-KW"/>
</dbReference>